<dbReference type="InterPro" id="IPR011608">
    <property type="entry name" value="PRD"/>
</dbReference>
<dbReference type="AlphaFoldDB" id="A0A6B9GG00"/>
<dbReference type="InterPro" id="IPR036634">
    <property type="entry name" value="PRD_sf"/>
</dbReference>
<dbReference type="Proteomes" id="UP000502005">
    <property type="component" value="Plasmid pNE1B"/>
</dbReference>
<dbReference type="PANTHER" id="PTHR30185:SF15">
    <property type="entry name" value="CRYPTIC BETA-GLUCOSIDE BGL OPERON ANTITERMINATOR"/>
    <property type="match status" value="1"/>
</dbReference>
<dbReference type="GO" id="GO:0006355">
    <property type="term" value="P:regulation of DNA-templated transcription"/>
    <property type="evidence" value="ECO:0007669"/>
    <property type="project" value="InterPro"/>
</dbReference>
<sequence>MKVVKVLNNSLVLTEDRDGKEAIVMGKGIGFSSRVGDMIPREKVEKLFMVQENLPGAEYLNAFAAMPEEIFQMTALVMQMAQQGLSNPLRPQIFFTLTDHLMFAVERSRKGIMLQNRVLFEVQRFWPAEFTLAQQVVTRLNSQFQLELPPEEAGNIAFHLVNGQSEHSDTSQTLLAMRMLKDIFNIIQYHAYITIDTGSLNYSRFLIHMQFFIQRMFAGQLNHSQGNTLLPQIIQQHPRMHRCALAINDYVKKMLEVEMTDDEQLWLIVHLVRIAEAPDLSSP</sequence>
<proteinExistence type="predicted"/>
<dbReference type="PANTHER" id="PTHR30185">
    <property type="entry name" value="CRYPTIC BETA-GLUCOSIDE BGL OPERON ANTITERMINATOR"/>
    <property type="match status" value="1"/>
</dbReference>
<dbReference type="Gene3D" id="2.30.24.10">
    <property type="entry name" value="CAT RNA-binding domain"/>
    <property type="match status" value="1"/>
</dbReference>
<keyword evidence="1" id="KW-0677">Repeat</keyword>
<gene>
    <name evidence="3" type="ORF">CUN67_27640</name>
</gene>
<feature type="domain" description="PRD" evidence="2">
    <location>
        <begin position="65"/>
        <end position="170"/>
    </location>
</feature>
<dbReference type="PROSITE" id="PS51372">
    <property type="entry name" value="PRD_2"/>
    <property type="match status" value="2"/>
</dbReference>
<evidence type="ECO:0000259" key="2">
    <source>
        <dbReference type="PROSITE" id="PS51372"/>
    </source>
</evidence>
<geneLocation type="plasmid" evidence="4">
    <name>pne1b</name>
</geneLocation>
<evidence type="ECO:0000256" key="1">
    <source>
        <dbReference type="ARBA" id="ARBA00022737"/>
    </source>
</evidence>
<dbReference type="EMBL" id="CP024770">
    <property type="protein sequence ID" value="QGY32719.1"/>
    <property type="molecule type" value="Genomic_DNA"/>
</dbReference>
<dbReference type="InterPro" id="IPR050661">
    <property type="entry name" value="BglG_antiterminators"/>
</dbReference>
<keyword evidence="3" id="KW-0614">Plasmid</keyword>
<evidence type="ECO:0000313" key="3">
    <source>
        <dbReference type="EMBL" id="QGY32719.1"/>
    </source>
</evidence>
<reference evidence="3 4" key="1">
    <citation type="submission" date="2017-11" db="EMBL/GenBank/DDBJ databases">
        <title>Genome sequence of Pantoea cypripedii NE1.</title>
        <authorList>
            <person name="Nascimento F.X."/>
        </authorList>
    </citation>
    <scope>NUCLEOTIDE SEQUENCE [LARGE SCALE GENOMIC DNA]</scope>
    <source>
        <strain evidence="3 4">NE1</strain>
        <plasmid evidence="4">pne1b</plasmid>
    </source>
</reference>
<evidence type="ECO:0000313" key="4">
    <source>
        <dbReference type="Proteomes" id="UP000502005"/>
    </source>
</evidence>
<feature type="domain" description="PRD" evidence="2">
    <location>
        <begin position="171"/>
        <end position="281"/>
    </location>
</feature>
<dbReference type="SMART" id="SM01061">
    <property type="entry name" value="CAT_RBD"/>
    <property type="match status" value="1"/>
</dbReference>
<dbReference type="Gene3D" id="1.10.1790.10">
    <property type="entry name" value="PRD domain"/>
    <property type="match status" value="2"/>
</dbReference>
<protein>
    <submittedName>
        <fullName evidence="3">Antitermination protein BlgG</fullName>
    </submittedName>
</protein>
<organism evidence="3 4">
    <name type="scientific">Pantoea cypripedii</name>
    <name type="common">Pectobacterium cypripedii</name>
    <name type="synonym">Erwinia cypripedii</name>
    <dbReference type="NCBI Taxonomy" id="55209"/>
    <lineage>
        <taxon>Bacteria</taxon>
        <taxon>Pseudomonadati</taxon>
        <taxon>Pseudomonadota</taxon>
        <taxon>Gammaproteobacteria</taxon>
        <taxon>Enterobacterales</taxon>
        <taxon>Erwiniaceae</taxon>
        <taxon>Pantoea</taxon>
    </lineage>
</organism>
<dbReference type="SUPFAM" id="SSF50151">
    <property type="entry name" value="SacY-like RNA-binding domain"/>
    <property type="match status" value="1"/>
</dbReference>
<name>A0A6B9GG00_PANCY</name>
<dbReference type="InterPro" id="IPR004341">
    <property type="entry name" value="CAT_RNA-bd_dom"/>
</dbReference>
<dbReference type="SUPFAM" id="SSF63520">
    <property type="entry name" value="PTS-regulatory domain, PRD"/>
    <property type="match status" value="2"/>
</dbReference>
<accession>A0A6B9GG00</accession>
<dbReference type="GO" id="GO:0003723">
    <property type="term" value="F:RNA binding"/>
    <property type="evidence" value="ECO:0007669"/>
    <property type="project" value="InterPro"/>
</dbReference>
<dbReference type="InterPro" id="IPR036650">
    <property type="entry name" value="CAT_RNA-bd_dom_sf"/>
</dbReference>
<dbReference type="RefSeq" id="WP_208718614.1">
    <property type="nucleotide sequence ID" value="NZ_CP024770.1"/>
</dbReference>
<dbReference type="Pfam" id="PF00874">
    <property type="entry name" value="PRD"/>
    <property type="match status" value="2"/>
</dbReference>
<dbReference type="Pfam" id="PF03123">
    <property type="entry name" value="CAT_RBD"/>
    <property type="match status" value="1"/>
</dbReference>